<dbReference type="VEuPathDB" id="FungiDB:BO71DRAFT_405732"/>
<dbReference type="AlphaFoldDB" id="A0A319EDX8"/>
<evidence type="ECO:0000313" key="1">
    <source>
        <dbReference type="EMBL" id="PYH98968.1"/>
    </source>
</evidence>
<sequence>MARCLQIDTSLLLSLHVSGGRILGVRPWIGSTEPCRVQTSPISSLSLAHLGTYPRYGTIADYGKLMSLKGPGSLATRPGLGDKVQTRKRYTGRETQKLGIRARDPAANAHARTALGRSLHKQPWVADREIKRCTVVVAITGIGKD</sequence>
<organism evidence="1 2">
    <name type="scientific">Aspergillus ellipticus CBS 707.79</name>
    <dbReference type="NCBI Taxonomy" id="1448320"/>
    <lineage>
        <taxon>Eukaryota</taxon>
        <taxon>Fungi</taxon>
        <taxon>Dikarya</taxon>
        <taxon>Ascomycota</taxon>
        <taxon>Pezizomycotina</taxon>
        <taxon>Eurotiomycetes</taxon>
        <taxon>Eurotiomycetidae</taxon>
        <taxon>Eurotiales</taxon>
        <taxon>Aspergillaceae</taxon>
        <taxon>Aspergillus</taxon>
        <taxon>Aspergillus subgen. Circumdati</taxon>
    </lineage>
</organism>
<keyword evidence="2" id="KW-1185">Reference proteome</keyword>
<gene>
    <name evidence="1" type="ORF">BO71DRAFT_405732</name>
</gene>
<name>A0A319EDX8_9EURO</name>
<accession>A0A319EDX8</accession>
<dbReference type="Proteomes" id="UP000247810">
    <property type="component" value="Unassembled WGS sequence"/>
</dbReference>
<dbReference type="EMBL" id="KZ825806">
    <property type="protein sequence ID" value="PYH98968.1"/>
    <property type="molecule type" value="Genomic_DNA"/>
</dbReference>
<proteinExistence type="predicted"/>
<protein>
    <submittedName>
        <fullName evidence="1">Uncharacterized protein</fullName>
    </submittedName>
</protein>
<evidence type="ECO:0000313" key="2">
    <source>
        <dbReference type="Proteomes" id="UP000247810"/>
    </source>
</evidence>
<reference evidence="1 2" key="1">
    <citation type="submission" date="2018-02" db="EMBL/GenBank/DDBJ databases">
        <title>The genomes of Aspergillus section Nigri reveals drivers in fungal speciation.</title>
        <authorList>
            <consortium name="DOE Joint Genome Institute"/>
            <person name="Vesth T.C."/>
            <person name="Nybo J."/>
            <person name="Theobald S."/>
            <person name="Brandl J."/>
            <person name="Frisvad J.C."/>
            <person name="Nielsen K.F."/>
            <person name="Lyhne E.K."/>
            <person name="Kogle M.E."/>
            <person name="Kuo A."/>
            <person name="Riley R."/>
            <person name="Clum A."/>
            <person name="Nolan M."/>
            <person name="Lipzen A."/>
            <person name="Salamov A."/>
            <person name="Henrissat B."/>
            <person name="Wiebenga A."/>
            <person name="De vries R.P."/>
            <person name="Grigoriev I.V."/>
            <person name="Mortensen U.H."/>
            <person name="Andersen M.R."/>
            <person name="Baker S.E."/>
        </authorList>
    </citation>
    <scope>NUCLEOTIDE SEQUENCE [LARGE SCALE GENOMIC DNA]</scope>
    <source>
        <strain evidence="1 2">CBS 707.79</strain>
    </source>
</reference>